<dbReference type="GO" id="GO:0051301">
    <property type="term" value="P:cell division"/>
    <property type="evidence" value="ECO:0007669"/>
    <property type="project" value="UniProtKB-KW"/>
</dbReference>
<evidence type="ECO:0000256" key="8">
    <source>
        <dbReference type="ARBA" id="ARBA00023136"/>
    </source>
</evidence>
<evidence type="ECO:0000256" key="1">
    <source>
        <dbReference type="ARBA" id="ARBA00004377"/>
    </source>
</evidence>
<evidence type="ECO:0000256" key="13">
    <source>
        <dbReference type="SAM" id="Coils"/>
    </source>
</evidence>
<evidence type="ECO:0000313" key="15">
    <source>
        <dbReference type="EMBL" id="STT06737.1"/>
    </source>
</evidence>
<keyword evidence="8 14" id="KW-0472">Membrane</keyword>
<keyword evidence="15" id="KW-0560">Oxidoreductase</keyword>
<dbReference type="GO" id="GO:0016491">
    <property type="term" value="F:oxidoreductase activity"/>
    <property type="evidence" value="ECO:0007669"/>
    <property type="project" value="UniProtKB-KW"/>
</dbReference>
<dbReference type="InterPro" id="IPR009386">
    <property type="entry name" value="ZapG-like"/>
</dbReference>
<dbReference type="NCBIfam" id="NF008672">
    <property type="entry name" value="PRK11677.1"/>
    <property type="match status" value="1"/>
</dbReference>
<evidence type="ECO:0000313" key="16">
    <source>
        <dbReference type="Proteomes" id="UP000255518"/>
    </source>
</evidence>
<comment type="subcellular location">
    <subcellularLocation>
        <location evidence="1">Cell inner membrane</location>
        <topology evidence="1">Single-pass membrane protein</topology>
    </subcellularLocation>
</comment>
<keyword evidence="3" id="KW-0997">Cell inner membrane</keyword>
<evidence type="ECO:0000256" key="3">
    <source>
        <dbReference type="ARBA" id="ARBA00022519"/>
    </source>
</evidence>
<feature type="transmembrane region" description="Helical" evidence="14">
    <location>
        <begin position="6"/>
        <end position="24"/>
    </location>
</feature>
<evidence type="ECO:0000256" key="10">
    <source>
        <dbReference type="ARBA" id="ARBA00035657"/>
    </source>
</evidence>
<proteinExistence type="inferred from homology"/>
<keyword evidence="9" id="KW-0131">Cell cycle</keyword>
<keyword evidence="4" id="KW-0132">Cell division</keyword>
<accession>A0A377VCD1</accession>
<keyword evidence="13" id="KW-0175">Coiled coil</keyword>
<keyword evidence="6" id="KW-0133">Cell shape</keyword>
<name>A0A377VCD1_KLEPN</name>
<evidence type="ECO:0000256" key="7">
    <source>
        <dbReference type="ARBA" id="ARBA00022989"/>
    </source>
</evidence>
<sequence length="190" mass="22023">MTWEYALIGLVVGIIIGAVAMRFGNRKLRQQQALQYELEKNKAELEEYREELVSHFARSAELLDNMAHDYRQLYQHMAKSSNNLLPDSMADANPFRNRLEESEASNDQAPVQMPRGLLRGRIRFTARRRKTRLSLAAIKIFSGRARRARSFPHFPATIKPVPTLLPVQKFNNIRLFRTFFHTPQVTRASI</sequence>
<dbReference type="Pfam" id="PF06295">
    <property type="entry name" value="ZapG-like"/>
    <property type="match status" value="1"/>
</dbReference>
<reference evidence="15 16" key="1">
    <citation type="submission" date="2018-06" db="EMBL/GenBank/DDBJ databases">
        <authorList>
            <consortium name="Pathogen Informatics"/>
            <person name="Doyle S."/>
        </authorList>
    </citation>
    <scope>NUCLEOTIDE SEQUENCE [LARGE SCALE GENOMIC DNA]</scope>
    <source>
        <strain evidence="15 16">NCTC13443</strain>
    </source>
</reference>
<keyword evidence="7 14" id="KW-1133">Transmembrane helix</keyword>
<dbReference type="GO" id="GO:0008360">
    <property type="term" value="P:regulation of cell shape"/>
    <property type="evidence" value="ECO:0007669"/>
    <property type="project" value="UniProtKB-KW"/>
</dbReference>
<dbReference type="PANTHER" id="PTHR39579">
    <property type="entry name" value="INNER MEMBRANE PROTEIN YHCB"/>
    <property type="match status" value="1"/>
</dbReference>
<keyword evidence="5 14" id="KW-0812">Transmembrane</keyword>
<evidence type="ECO:0000256" key="14">
    <source>
        <dbReference type="SAM" id="Phobius"/>
    </source>
</evidence>
<evidence type="ECO:0000256" key="4">
    <source>
        <dbReference type="ARBA" id="ARBA00022618"/>
    </source>
</evidence>
<comment type="similarity">
    <text evidence="10">Belongs to the ZapG family.</text>
</comment>
<dbReference type="EMBL" id="UGKT01000001">
    <property type="protein sequence ID" value="STT06737.1"/>
    <property type="molecule type" value="Genomic_DNA"/>
</dbReference>
<dbReference type="PANTHER" id="PTHR39579:SF1">
    <property type="entry name" value="INNER MEMBRANE PROTEIN YHCB"/>
    <property type="match status" value="1"/>
</dbReference>
<evidence type="ECO:0000256" key="9">
    <source>
        <dbReference type="ARBA" id="ARBA00023306"/>
    </source>
</evidence>
<evidence type="ECO:0000256" key="2">
    <source>
        <dbReference type="ARBA" id="ARBA00022475"/>
    </source>
</evidence>
<evidence type="ECO:0000256" key="11">
    <source>
        <dbReference type="ARBA" id="ARBA00035703"/>
    </source>
</evidence>
<keyword evidence="2" id="KW-1003">Cell membrane</keyword>
<dbReference type="AlphaFoldDB" id="A0A377VCD1"/>
<evidence type="ECO:0000256" key="5">
    <source>
        <dbReference type="ARBA" id="ARBA00022692"/>
    </source>
</evidence>
<organism evidence="15 16">
    <name type="scientific">Klebsiella pneumoniae</name>
    <dbReference type="NCBI Taxonomy" id="573"/>
    <lineage>
        <taxon>Bacteria</taxon>
        <taxon>Pseudomonadati</taxon>
        <taxon>Pseudomonadota</taxon>
        <taxon>Gammaproteobacteria</taxon>
        <taxon>Enterobacterales</taxon>
        <taxon>Enterobacteriaceae</taxon>
        <taxon>Klebsiella/Raoultella group</taxon>
        <taxon>Klebsiella</taxon>
        <taxon>Klebsiella pneumoniae complex</taxon>
    </lineage>
</organism>
<dbReference type="GO" id="GO:0005886">
    <property type="term" value="C:plasma membrane"/>
    <property type="evidence" value="ECO:0007669"/>
    <property type="project" value="UniProtKB-SubCell"/>
</dbReference>
<feature type="coiled-coil region" evidence="13">
    <location>
        <begin position="31"/>
        <end position="58"/>
    </location>
</feature>
<gene>
    <name evidence="15" type="primary">yhcB</name>
    <name evidence="15" type="ORF">NCTC13443_06697</name>
</gene>
<evidence type="ECO:0000256" key="6">
    <source>
        <dbReference type="ARBA" id="ARBA00022960"/>
    </source>
</evidence>
<dbReference type="Proteomes" id="UP000255518">
    <property type="component" value="Unassembled WGS sequence"/>
</dbReference>
<evidence type="ECO:0000256" key="12">
    <source>
        <dbReference type="ARBA" id="ARBA00035727"/>
    </source>
</evidence>
<protein>
    <recommendedName>
        <fullName evidence="11">Z-ring associated protein G</fullName>
    </recommendedName>
    <alternativeName>
        <fullName evidence="12">Cell division protein ZapG</fullName>
    </alternativeName>
</protein>